<dbReference type="NCBIfam" id="TIGR01224">
    <property type="entry name" value="hutI"/>
    <property type="match status" value="1"/>
</dbReference>
<feature type="binding site" evidence="7">
    <location>
        <position position="318"/>
    </location>
    <ligand>
        <name>4-imidazolone-5-propanoate</name>
        <dbReference type="ChEBI" id="CHEBI:77893"/>
    </ligand>
</feature>
<dbReference type="GO" id="GO:0019556">
    <property type="term" value="P:L-histidine catabolic process to glutamate and formamide"/>
    <property type="evidence" value="ECO:0007669"/>
    <property type="project" value="UniProtKB-UniRule"/>
</dbReference>
<feature type="binding site" evidence="7">
    <location>
        <position position="313"/>
    </location>
    <ligand>
        <name>Zn(2+)</name>
        <dbReference type="ChEBI" id="CHEBI:29105"/>
    </ligand>
</feature>
<dbReference type="GO" id="GO:0008270">
    <property type="term" value="F:zinc ion binding"/>
    <property type="evidence" value="ECO:0007669"/>
    <property type="project" value="UniProtKB-UniRule"/>
</dbReference>
<dbReference type="InterPro" id="IPR006680">
    <property type="entry name" value="Amidohydro-rel"/>
</dbReference>
<dbReference type="Proteomes" id="UP000319342">
    <property type="component" value="Chromosome"/>
</dbReference>
<accession>A0A518D1Z0</accession>
<comment type="function">
    <text evidence="7">Catalyzes the hydrolytic cleavage of the carbon-nitrogen bond in imidazolone-5-propanoate to yield N-formimidoyl-L-glutamate. It is the third step in the universal histidine degradation pathway.</text>
</comment>
<evidence type="ECO:0000259" key="8">
    <source>
        <dbReference type="Pfam" id="PF01979"/>
    </source>
</evidence>
<dbReference type="UniPathway" id="UPA00379">
    <property type="reaction ID" value="UER00551"/>
</dbReference>
<feature type="binding site" evidence="7">
    <location>
        <position position="172"/>
    </location>
    <ligand>
        <name>4-imidazolone-5-propanoate</name>
        <dbReference type="ChEBI" id="CHEBI:77893"/>
    </ligand>
</feature>
<keyword evidence="5 7" id="KW-0862">Zinc</keyword>
<comment type="similarity">
    <text evidence="7">Belongs to the metallo-dependent hydrolases superfamily. HutI family.</text>
</comment>
<sequence>MATPRGSEAVSGAAFGRVDRIAGGAVAIDRGRVVAVGTEAELAARYEPRERLDARGGLVVPGFVDAHTHPVFAGTREAEFEMRTQGASYAEIALAGGGILSSLRGVRETAEDDLVAALLVRLDRFLEQGTTTVEAKSGYGLDTASELKSLRAIARAGALHPVDLVPTFLGAHAFPPEFADDRAGYVDLLVDEMLPAVAESGLASYADIFTETHTFGLDDSRRIMRRAQELGLGLRMHVDQLTPLGGADLAAELAAATADHCEHTSDAALEAMARAHVQPVLCPLVPLYLREEEHEAPAARMLAAGLAPVVSTDFNPGSCYTQSMTEVLTWSALRYRFSATQCLVASTLNAAVSVGRGARAGTFDAGKDADLLILDVPNLEHLVYEFGRNPVRAVLKRGRLVCDRTAFVAERTAVLERVDGARSPRLEERPGPGPARA</sequence>
<feature type="binding site" evidence="7">
    <location>
        <position position="67"/>
    </location>
    <ligand>
        <name>Fe(3+)</name>
        <dbReference type="ChEBI" id="CHEBI:29034"/>
    </ligand>
</feature>
<feature type="binding site" evidence="7">
    <location>
        <position position="67"/>
    </location>
    <ligand>
        <name>Zn(2+)</name>
        <dbReference type="ChEBI" id="CHEBI:29105"/>
    </ligand>
</feature>
<feature type="binding site" evidence="7">
    <location>
        <position position="139"/>
    </location>
    <ligand>
        <name>4-imidazolone-5-propanoate</name>
        <dbReference type="ChEBI" id="CHEBI:77893"/>
    </ligand>
</feature>
<keyword evidence="6 7" id="KW-0408">Iron</keyword>
<dbReference type="EC" id="3.5.2.7" evidence="1 7"/>
<evidence type="ECO:0000256" key="2">
    <source>
        <dbReference type="ARBA" id="ARBA00022723"/>
    </source>
</evidence>
<keyword evidence="7" id="KW-0963">Cytoplasm</keyword>
<comment type="catalytic activity">
    <reaction evidence="7">
        <text>4-imidazolone-5-propanoate + H2O = N-formimidoyl-L-glutamate</text>
        <dbReference type="Rhea" id="RHEA:23660"/>
        <dbReference type="ChEBI" id="CHEBI:15377"/>
        <dbReference type="ChEBI" id="CHEBI:58928"/>
        <dbReference type="ChEBI" id="CHEBI:77893"/>
        <dbReference type="EC" id="3.5.2.7"/>
    </reaction>
</comment>
<dbReference type="InterPro" id="IPR032466">
    <property type="entry name" value="Metal_Hydrolase"/>
</dbReference>
<keyword evidence="11" id="KW-1185">Reference proteome</keyword>
<dbReference type="HAMAP" id="MF_00372">
    <property type="entry name" value="HutI"/>
    <property type="match status" value="1"/>
</dbReference>
<evidence type="ECO:0000256" key="1">
    <source>
        <dbReference type="ARBA" id="ARBA00012864"/>
    </source>
</evidence>
<evidence type="ECO:0000256" key="4">
    <source>
        <dbReference type="ARBA" id="ARBA00022808"/>
    </source>
</evidence>
<proteinExistence type="inferred from homology"/>
<dbReference type="GO" id="GO:0019557">
    <property type="term" value="P:L-histidine catabolic process to glutamate and formate"/>
    <property type="evidence" value="ECO:0007669"/>
    <property type="project" value="UniProtKB-UniPathway"/>
</dbReference>
<feature type="binding site" evidence="7">
    <location>
        <position position="313"/>
    </location>
    <ligand>
        <name>Fe(3+)</name>
        <dbReference type="ChEBI" id="CHEBI:29034"/>
    </ligand>
</feature>
<evidence type="ECO:0000256" key="7">
    <source>
        <dbReference type="HAMAP-Rule" id="MF_00372"/>
    </source>
</evidence>
<protein>
    <recommendedName>
        <fullName evidence="1 7">Imidazolonepropionase</fullName>
        <ecNumber evidence="1 7">3.5.2.7</ecNumber>
    </recommendedName>
    <alternativeName>
        <fullName evidence="7">Imidazolone-5-propionate hydrolase</fullName>
    </alternativeName>
</protein>
<dbReference type="SUPFAM" id="SSF51556">
    <property type="entry name" value="Metallo-dependent hydrolases"/>
    <property type="match status" value="1"/>
</dbReference>
<dbReference type="GO" id="GO:0050480">
    <property type="term" value="F:imidazolonepropionase activity"/>
    <property type="evidence" value="ECO:0007669"/>
    <property type="project" value="UniProtKB-UniRule"/>
</dbReference>
<feature type="binding site" evidence="7">
    <location>
        <position position="237"/>
    </location>
    <ligand>
        <name>Fe(3+)</name>
        <dbReference type="ChEBI" id="CHEBI:29034"/>
    </ligand>
</feature>
<feature type="domain" description="Amidohydrolase-related" evidence="8">
    <location>
        <begin position="58"/>
        <end position="401"/>
    </location>
</feature>
<gene>
    <name evidence="10" type="primary">hutI_2</name>
    <name evidence="7" type="synonym">hutI</name>
    <name evidence="10" type="ORF">Pla163_26230</name>
</gene>
<feature type="binding site" evidence="7">
    <location>
        <position position="237"/>
    </location>
    <ligand>
        <name>Zn(2+)</name>
        <dbReference type="ChEBI" id="CHEBI:29105"/>
    </ligand>
</feature>
<reference evidence="10 11" key="1">
    <citation type="submission" date="2019-02" db="EMBL/GenBank/DDBJ databases">
        <title>Deep-cultivation of Planctomycetes and their phenomic and genomic characterization uncovers novel biology.</title>
        <authorList>
            <person name="Wiegand S."/>
            <person name="Jogler M."/>
            <person name="Boedeker C."/>
            <person name="Pinto D."/>
            <person name="Vollmers J."/>
            <person name="Rivas-Marin E."/>
            <person name="Kohn T."/>
            <person name="Peeters S.H."/>
            <person name="Heuer A."/>
            <person name="Rast P."/>
            <person name="Oberbeckmann S."/>
            <person name="Bunk B."/>
            <person name="Jeske O."/>
            <person name="Meyerdierks A."/>
            <person name="Storesund J.E."/>
            <person name="Kallscheuer N."/>
            <person name="Luecker S."/>
            <person name="Lage O.M."/>
            <person name="Pohl T."/>
            <person name="Merkel B.J."/>
            <person name="Hornburger P."/>
            <person name="Mueller R.-W."/>
            <person name="Bruemmer F."/>
            <person name="Labrenz M."/>
            <person name="Spormann A.M."/>
            <person name="Op den Camp H."/>
            <person name="Overmann J."/>
            <person name="Amann R."/>
            <person name="Jetten M.S.M."/>
            <person name="Mascher T."/>
            <person name="Medema M.H."/>
            <person name="Devos D.P."/>
            <person name="Kaster A.-K."/>
            <person name="Ovreas L."/>
            <person name="Rohde M."/>
            <person name="Galperin M.Y."/>
            <person name="Jogler C."/>
        </authorList>
    </citation>
    <scope>NUCLEOTIDE SEQUENCE [LARGE SCALE GENOMIC DNA]</scope>
    <source>
        <strain evidence="10 11">Pla163</strain>
    </source>
</reference>
<comment type="subcellular location">
    <subcellularLocation>
        <location evidence="7">Cytoplasm</location>
    </subcellularLocation>
</comment>
<feature type="binding site" evidence="7">
    <location>
        <position position="240"/>
    </location>
    <ligand>
        <name>4-imidazolone-5-propanoate</name>
        <dbReference type="ChEBI" id="CHEBI:77893"/>
    </ligand>
</feature>
<keyword evidence="4 7" id="KW-0369">Histidine metabolism</keyword>
<dbReference type="InterPro" id="IPR005920">
    <property type="entry name" value="HutI"/>
</dbReference>
<dbReference type="PANTHER" id="PTHR42752">
    <property type="entry name" value="IMIDAZOLONEPROPIONASE"/>
    <property type="match status" value="1"/>
</dbReference>
<dbReference type="AlphaFoldDB" id="A0A518D1Z0"/>
<dbReference type="Pfam" id="PF01979">
    <property type="entry name" value="Amidohydro_1"/>
    <property type="match status" value="1"/>
</dbReference>
<evidence type="ECO:0000313" key="10">
    <source>
        <dbReference type="EMBL" id="QDU85492.1"/>
    </source>
</evidence>
<keyword evidence="2 7" id="KW-0479">Metal-binding</keyword>
<dbReference type="InterPro" id="IPR011059">
    <property type="entry name" value="Metal-dep_hydrolase_composite"/>
</dbReference>
<evidence type="ECO:0000256" key="5">
    <source>
        <dbReference type="ARBA" id="ARBA00022833"/>
    </source>
</evidence>
<evidence type="ECO:0000313" key="11">
    <source>
        <dbReference type="Proteomes" id="UP000319342"/>
    </source>
</evidence>
<feature type="binding site" evidence="7">
    <location>
        <position position="76"/>
    </location>
    <ligand>
        <name>4-imidazolone-5-propanoate</name>
        <dbReference type="ChEBI" id="CHEBI:77893"/>
    </ligand>
</feature>
<dbReference type="InterPro" id="IPR054418">
    <property type="entry name" value="MQNX/HUTI_composite_N"/>
</dbReference>
<dbReference type="Gene3D" id="2.30.40.10">
    <property type="entry name" value="Urease, subunit C, domain 1"/>
    <property type="match status" value="1"/>
</dbReference>
<dbReference type="GO" id="GO:0005506">
    <property type="term" value="F:iron ion binding"/>
    <property type="evidence" value="ECO:0007669"/>
    <property type="project" value="UniProtKB-UniRule"/>
</dbReference>
<evidence type="ECO:0000259" key="9">
    <source>
        <dbReference type="Pfam" id="PF22039"/>
    </source>
</evidence>
<feature type="domain" description="Aminodeoxyfutalosine deaminase/Imidazolonepropionase-like composite" evidence="9">
    <location>
        <begin position="24"/>
        <end position="46"/>
    </location>
</feature>
<dbReference type="EMBL" id="CP036290">
    <property type="protein sequence ID" value="QDU85492.1"/>
    <property type="molecule type" value="Genomic_DNA"/>
</dbReference>
<dbReference type="PANTHER" id="PTHR42752:SF1">
    <property type="entry name" value="IMIDAZOLONEPROPIONASE-RELATED"/>
    <property type="match status" value="1"/>
</dbReference>
<keyword evidence="3 7" id="KW-0378">Hydrolase</keyword>
<dbReference type="Gene3D" id="3.20.20.140">
    <property type="entry name" value="Metal-dependent hydrolases"/>
    <property type="match status" value="1"/>
</dbReference>
<feature type="binding site" evidence="7">
    <location>
        <position position="315"/>
    </location>
    <ligand>
        <name>N-formimidoyl-L-glutamate</name>
        <dbReference type="ChEBI" id="CHEBI:58928"/>
    </ligand>
</feature>
<evidence type="ECO:0000256" key="6">
    <source>
        <dbReference type="ARBA" id="ARBA00023004"/>
    </source>
</evidence>
<dbReference type="GO" id="GO:0005737">
    <property type="term" value="C:cytoplasm"/>
    <property type="evidence" value="ECO:0007669"/>
    <property type="project" value="UniProtKB-SubCell"/>
</dbReference>
<dbReference type="SUPFAM" id="SSF51338">
    <property type="entry name" value="Composite domain of metallo-dependent hydrolases"/>
    <property type="match status" value="1"/>
</dbReference>
<comment type="pathway">
    <text evidence="7">Amino-acid degradation; L-histidine degradation into L-glutamate; N-formimidoyl-L-glutamate from L-histidine: step 3/3.</text>
</comment>
<comment type="cofactor">
    <cofactor evidence="7">
        <name>Zn(2+)</name>
        <dbReference type="ChEBI" id="CHEBI:29105"/>
    </cofactor>
    <cofactor evidence="7">
        <name>Fe(3+)</name>
        <dbReference type="ChEBI" id="CHEBI:29034"/>
    </cofactor>
    <text evidence="7">Binds 1 zinc or iron ion per subunit.</text>
</comment>
<dbReference type="Pfam" id="PF22039">
    <property type="entry name" value="HUTI_composite_bact"/>
    <property type="match status" value="1"/>
</dbReference>
<organism evidence="10 11">
    <name type="scientific">Rohdeia mirabilis</name>
    <dbReference type="NCBI Taxonomy" id="2528008"/>
    <lineage>
        <taxon>Bacteria</taxon>
        <taxon>Pseudomonadati</taxon>
        <taxon>Planctomycetota</taxon>
        <taxon>Planctomycetia</taxon>
        <taxon>Planctomycetia incertae sedis</taxon>
        <taxon>Rohdeia</taxon>
    </lineage>
</organism>
<feature type="binding site" evidence="7">
    <location>
        <position position="69"/>
    </location>
    <ligand>
        <name>Fe(3+)</name>
        <dbReference type="ChEBI" id="CHEBI:29034"/>
    </ligand>
</feature>
<feature type="binding site" evidence="7">
    <location>
        <position position="69"/>
    </location>
    <ligand>
        <name>Zn(2+)</name>
        <dbReference type="ChEBI" id="CHEBI:29105"/>
    </ligand>
</feature>
<name>A0A518D1Z0_9BACT</name>
<feature type="binding site" evidence="7">
    <location>
        <position position="139"/>
    </location>
    <ligand>
        <name>N-formimidoyl-L-glutamate</name>
        <dbReference type="ChEBI" id="CHEBI:58928"/>
    </ligand>
</feature>
<feature type="binding site" evidence="7">
    <location>
        <position position="317"/>
    </location>
    <ligand>
        <name>N-formimidoyl-L-glutamate</name>
        <dbReference type="ChEBI" id="CHEBI:58928"/>
    </ligand>
</feature>
<evidence type="ECO:0000256" key="3">
    <source>
        <dbReference type="ARBA" id="ARBA00022801"/>
    </source>
</evidence>